<accession>A0A2S5G7W0</accession>
<comment type="caution">
    <text evidence="1">The sequence shown here is derived from an EMBL/GenBank/DDBJ whole genome shotgun (WGS) entry which is preliminary data.</text>
</comment>
<protein>
    <submittedName>
        <fullName evidence="1">Uncharacterized protein</fullName>
    </submittedName>
</protein>
<dbReference type="Proteomes" id="UP000239047">
    <property type="component" value="Unassembled WGS sequence"/>
</dbReference>
<gene>
    <name evidence="1" type="ORF">C4B60_17300</name>
</gene>
<keyword evidence="2" id="KW-1185">Reference proteome</keyword>
<sequence>MDIVSYGRSLAHIGNTLAKSCVSYDKRSPGESAKICAAIVDQLEGIQVPFEFSMEHFDLVKAFKKLLSVYEALDDDSHTGLDYLLAEAHQNIKEAFTSLLKKNHLIHLQNSR</sequence>
<dbReference type="AlphaFoldDB" id="A0A2S5G7W0"/>
<evidence type="ECO:0000313" key="1">
    <source>
        <dbReference type="EMBL" id="PPA69070.1"/>
    </source>
</evidence>
<proteinExistence type="predicted"/>
<reference evidence="1 2" key="1">
    <citation type="submission" date="2018-02" db="EMBL/GenBank/DDBJ databases">
        <title>Jeotgalibacillus proteolyticum sp. nov. a protease producing bacterium isolated from ocean sediments of Laizhou Bay.</title>
        <authorList>
            <person name="Li Y."/>
        </authorList>
    </citation>
    <scope>NUCLEOTIDE SEQUENCE [LARGE SCALE GENOMIC DNA]</scope>
    <source>
        <strain evidence="1 2">22-7</strain>
    </source>
</reference>
<dbReference type="RefSeq" id="WP_104059289.1">
    <property type="nucleotide sequence ID" value="NZ_PREZ01000007.1"/>
</dbReference>
<organism evidence="1 2">
    <name type="scientific">Jeotgalibacillus proteolyticus</name>
    <dbReference type="NCBI Taxonomy" id="2082395"/>
    <lineage>
        <taxon>Bacteria</taxon>
        <taxon>Bacillati</taxon>
        <taxon>Bacillota</taxon>
        <taxon>Bacilli</taxon>
        <taxon>Bacillales</taxon>
        <taxon>Caryophanaceae</taxon>
        <taxon>Jeotgalibacillus</taxon>
    </lineage>
</organism>
<dbReference type="EMBL" id="PREZ01000007">
    <property type="protein sequence ID" value="PPA69070.1"/>
    <property type="molecule type" value="Genomic_DNA"/>
</dbReference>
<evidence type="ECO:0000313" key="2">
    <source>
        <dbReference type="Proteomes" id="UP000239047"/>
    </source>
</evidence>
<name>A0A2S5G7W0_9BACL</name>